<dbReference type="InterPro" id="IPR014726">
    <property type="entry name" value="Ribosomal_uL2_dom3"/>
</dbReference>
<dbReference type="GO" id="GO:0002181">
    <property type="term" value="P:cytoplasmic translation"/>
    <property type="evidence" value="ECO:0007669"/>
    <property type="project" value="TreeGrafter"/>
</dbReference>
<dbReference type="EMBL" id="HBHM01001171">
    <property type="protein sequence ID" value="CAD9721608.1"/>
    <property type="molecule type" value="Transcribed_RNA"/>
</dbReference>
<dbReference type="PANTHER" id="PTHR13691:SF16">
    <property type="entry name" value="LARGE RIBOSOMAL SUBUNIT PROTEIN UL2"/>
    <property type="match status" value="1"/>
</dbReference>
<evidence type="ECO:0000313" key="7">
    <source>
        <dbReference type="EMBL" id="CAD9721608.1"/>
    </source>
</evidence>
<evidence type="ECO:0000256" key="3">
    <source>
        <dbReference type="ARBA" id="ARBA00022980"/>
    </source>
</evidence>
<dbReference type="SMART" id="SM01382">
    <property type="entry name" value="Ribosomal_L2_C"/>
    <property type="match status" value="1"/>
</dbReference>
<dbReference type="Gene3D" id="2.30.30.30">
    <property type="match status" value="1"/>
</dbReference>
<dbReference type="GO" id="GO:0003723">
    <property type="term" value="F:RNA binding"/>
    <property type="evidence" value="ECO:0007669"/>
    <property type="project" value="InterPro"/>
</dbReference>
<dbReference type="FunFam" id="2.40.50.140:FF:000020">
    <property type="entry name" value="60S ribosomal protein L2"/>
    <property type="match status" value="1"/>
</dbReference>
<dbReference type="InterPro" id="IPR002171">
    <property type="entry name" value="Ribosomal_uL2"/>
</dbReference>
<dbReference type="InterPro" id="IPR008991">
    <property type="entry name" value="Translation_prot_SH3-like_sf"/>
</dbReference>
<dbReference type="FunFam" id="2.30.30.30:FF:000006">
    <property type="entry name" value="60S ribosomal protein L8"/>
    <property type="match status" value="1"/>
</dbReference>
<dbReference type="PIRSF" id="PIRSF002158">
    <property type="entry name" value="Ribosomal_L2"/>
    <property type="match status" value="1"/>
</dbReference>
<dbReference type="InterPro" id="IPR014722">
    <property type="entry name" value="Rib_uL2_dom2"/>
</dbReference>
<accession>A0A7S2T7Y6</accession>
<keyword evidence="3" id="KW-0689">Ribosomal protein</keyword>
<evidence type="ECO:0000256" key="2">
    <source>
        <dbReference type="ARBA" id="ARBA00011838"/>
    </source>
</evidence>
<dbReference type="PANTHER" id="PTHR13691">
    <property type="entry name" value="RIBOSOMAL PROTEIN L2"/>
    <property type="match status" value="1"/>
</dbReference>
<comment type="similarity">
    <text evidence="1">Belongs to the universal ribosomal protein uL2 family.</text>
</comment>
<dbReference type="InterPro" id="IPR022671">
    <property type="entry name" value="Ribosomal_uL2_CS"/>
</dbReference>
<dbReference type="Gene3D" id="2.40.50.140">
    <property type="entry name" value="Nucleic acid-binding proteins"/>
    <property type="match status" value="1"/>
</dbReference>
<feature type="domain" description="Large ribosomal subunit protein uL2 C-terminal" evidence="5">
    <location>
        <begin position="96"/>
        <end position="231"/>
    </location>
</feature>
<dbReference type="InterPro" id="IPR022666">
    <property type="entry name" value="Ribosomal_uL2_RNA-bd_dom"/>
</dbReference>
<dbReference type="GO" id="GO:0003735">
    <property type="term" value="F:structural constituent of ribosome"/>
    <property type="evidence" value="ECO:0007669"/>
    <property type="project" value="InterPro"/>
</dbReference>
<dbReference type="Pfam" id="PF00181">
    <property type="entry name" value="Ribosomal_L2_N"/>
    <property type="match status" value="1"/>
</dbReference>
<dbReference type="GO" id="GO:0022625">
    <property type="term" value="C:cytosolic large ribosomal subunit"/>
    <property type="evidence" value="ECO:0007669"/>
    <property type="project" value="TreeGrafter"/>
</dbReference>
<dbReference type="NCBIfam" id="NF007180">
    <property type="entry name" value="PRK09612.1"/>
    <property type="match status" value="1"/>
</dbReference>
<dbReference type="Gene3D" id="4.10.950.10">
    <property type="entry name" value="Ribosomal protein L2, domain 3"/>
    <property type="match status" value="1"/>
</dbReference>
<dbReference type="PROSITE" id="PS00467">
    <property type="entry name" value="RIBOSOMAL_L2"/>
    <property type="match status" value="1"/>
</dbReference>
<reference evidence="7" key="1">
    <citation type="submission" date="2021-01" db="EMBL/GenBank/DDBJ databases">
        <authorList>
            <person name="Corre E."/>
            <person name="Pelletier E."/>
            <person name="Niang G."/>
            <person name="Scheremetjew M."/>
            <person name="Finn R."/>
            <person name="Kale V."/>
            <person name="Holt S."/>
            <person name="Cochrane G."/>
            <person name="Meng A."/>
            <person name="Brown T."/>
            <person name="Cohen L."/>
        </authorList>
    </citation>
    <scope>NUCLEOTIDE SEQUENCE</scope>
    <source>
        <strain evidence="7">RCC2335</strain>
    </source>
</reference>
<comment type="subunit">
    <text evidence="2">Part of the 50S ribosomal subunit.</text>
</comment>
<dbReference type="SMART" id="SM01383">
    <property type="entry name" value="Ribosomal_L2"/>
    <property type="match status" value="1"/>
</dbReference>
<dbReference type="SUPFAM" id="SSF50249">
    <property type="entry name" value="Nucleic acid-binding proteins"/>
    <property type="match status" value="1"/>
</dbReference>
<organism evidence="7">
    <name type="scientific">Chloropicon roscoffensis</name>
    <dbReference type="NCBI Taxonomy" id="1461544"/>
    <lineage>
        <taxon>Eukaryota</taxon>
        <taxon>Viridiplantae</taxon>
        <taxon>Chlorophyta</taxon>
        <taxon>Chloropicophyceae</taxon>
        <taxon>Chloropicales</taxon>
        <taxon>Chloropicaceae</taxon>
        <taxon>Chloropicon</taxon>
    </lineage>
</organism>
<proteinExistence type="inferred from homology"/>
<dbReference type="Pfam" id="PF03947">
    <property type="entry name" value="Ribosomal_L2_C"/>
    <property type="match status" value="1"/>
</dbReference>
<name>A0A7S2T7Y6_9CHLO</name>
<evidence type="ECO:0000256" key="4">
    <source>
        <dbReference type="ARBA" id="ARBA00023274"/>
    </source>
</evidence>
<evidence type="ECO:0000259" key="6">
    <source>
        <dbReference type="SMART" id="SM01383"/>
    </source>
</evidence>
<gene>
    <name evidence="7" type="ORF">CROS1312_LOCUS876</name>
</gene>
<dbReference type="InterPro" id="IPR023672">
    <property type="entry name" value="Ribosomal_uL2_arc_euk"/>
</dbReference>
<dbReference type="InterPro" id="IPR022669">
    <property type="entry name" value="Ribosomal_uL2_C"/>
</dbReference>
<evidence type="ECO:0000259" key="5">
    <source>
        <dbReference type="SMART" id="SM01382"/>
    </source>
</evidence>
<dbReference type="SUPFAM" id="SSF50104">
    <property type="entry name" value="Translation proteins SH3-like domain"/>
    <property type="match status" value="1"/>
</dbReference>
<evidence type="ECO:0000256" key="1">
    <source>
        <dbReference type="ARBA" id="ARBA00005636"/>
    </source>
</evidence>
<keyword evidence="4" id="KW-0687">Ribonucleoprotein</keyword>
<protein>
    <recommendedName>
        <fullName evidence="8">60S ribosomal protein L8</fullName>
    </recommendedName>
</protein>
<feature type="domain" description="Large ribosomal subunit protein uL2 RNA-binding" evidence="6">
    <location>
        <begin position="11"/>
        <end position="90"/>
    </location>
</feature>
<evidence type="ECO:0008006" key="8">
    <source>
        <dbReference type="Google" id="ProtNLM"/>
    </source>
</evidence>
<dbReference type="InterPro" id="IPR012340">
    <property type="entry name" value="NA-bd_OB-fold"/>
</dbReference>
<dbReference type="AlphaFoldDB" id="A0A7S2T7Y6"/>
<sequence>MGRVIRGQRKGNGGIFKSVSRTRKGAAKLRRFDFSEKKGYVKGVIREIIHDPARGAPLARVSFRDPIRYKHQKETFIAAEGMYTGQFIYSGKKATLTIGNVKNVGSMPEGTVICNIERYAGDRSAIARSSGTYGIIVAHNPDAGVTRIKLPSGSKKLIPSSCRAMVGQVAGGGRTEKPLLKAGSAYHKYKVKRNCWPKVRGVAMNPVEHPHGGGNHQHIGHPSTMSRMAPPGMKVGLIAARRTGRLKGAKIIKDDE</sequence>
<dbReference type="FunFam" id="4.10.950.10:FF:000002">
    <property type="entry name" value="60S ribosomal protein L2"/>
    <property type="match status" value="1"/>
</dbReference>